<name>A0A1L7AKQ2_9PROT</name>
<evidence type="ECO:0000313" key="3">
    <source>
        <dbReference type="EMBL" id="APT59340.1"/>
    </source>
</evidence>
<evidence type="ECO:0000256" key="1">
    <source>
        <dbReference type="SAM" id="MobiDB-lite"/>
    </source>
</evidence>
<dbReference type="InterPro" id="IPR012666">
    <property type="entry name" value="CbtA_put"/>
</dbReference>
<feature type="compositionally biased region" description="Low complexity" evidence="1">
    <location>
        <begin position="45"/>
        <end position="57"/>
    </location>
</feature>
<reference evidence="3 4" key="1">
    <citation type="submission" date="2016-05" db="EMBL/GenBank/DDBJ databases">
        <title>Complete Genome and Methylome Analysis of Psychrotrophic Bacterial Isolates from Antarctic Lake Untersee.</title>
        <authorList>
            <person name="Fomenkov A."/>
            <person name="Akimov V.N."/>
            <person name="Vasilyeva L.V."/>
            <person name="Andersen D."/>
            <person name="Vincze T."/>
            <person name="Roberts R.J."/>
        </authorList>
    </citation>
    <scope>NUCLEOTIDE SEQUENCE [LARGE SCALE GENOMIC DNA]</scope>
    <source>
        <strain evidence="3 4">U14-5</strain>
    </source>
</reference>
<evidence type="ECO:0008006" key="5">
    <source>
        <dbReference type="Google" id="ProtNLM"/>
    </source>
</evidence>
<dbReference type="STRING" id="257708.RGI145_13905"/>
<dbReference type="EMBL" id="CP015583">
    <property type="protein sequence ID" value="APT59340.1"/>
    <property type="molecule type" value="Genomic_DNA"/>
</dbReference>
<proteinExistence type="predicted"/>
<feature type="region of interest" description="Disordered" evidence="1">
    <location>
        <begin position="45"/>
        <end position="76"/>
    </location>
</feature>
<accession>A0A1L7AKQ2</accession>
<keyword evidence="2" id="KW-0472">Membrane</keyword>
<feature type="transmembrane region" description="Helical" evidence="2">
    <location>
        <begin position="218"/>
        <end position="241"/>
    </location>
</feature>
<dbReference type="RefSeq" id="WP_075800063.1">
    <property type="nucleotide sequence ID" value="NZ_CP015583.1"/>
</dbReference>
<organism evidence="3 4">
    <name type="scientific">Roseomonas gilardii</name>
    <dbReference type="NCBI Taxonomy" id="257708"/>
    <lineage>
        <taxon>Bacteria</taxon>
        <taxon>Pseudomonadati</taxon>
        <taxon>Pseudomonadota</taxon>
        <taxon>Alphaproteobacteria</taxon>
        <taxon>Acetobacterales</taxon>
        <taxon>Roseomonadaceae</taxon>
        <taxon>Roseomonas</taxon>
    </lineage>
</organism>
<dbReference type="NCBIfam" id="TIGR02458">
    <property type="entry name" value="CbtA"/>
    <property type="match status" value="1"/>
</dbReference>
<keyword evidence="2" id="KW-0812">Transmembrane</keyword>
<feature type="transmembrane region" description="Helical" evidence="2">
    <location>
        <begin position="160"/>
        <end position="178"/>
    </location>
</feature>
<dbReference type="Proteomes" id="UP000185494">
    <property type="component" value="Chromosome 1"/>
</dbReference>
<sequence>MQFFPRILLTALLAGLLSGAVATVLHNLGTVPIILQAETYEQAAEAPAHHATTAPSQDHASAPLSQEAHAHDDEGWSPADGAERIAYTLLADLLTGIGFALLLVSGFALRAPPGGDRSIGWRQGLFWGLAGFAVFTLAPGLGLPPELPGTEAAPLAERQLWWLATAALTAMALALIAFTRKPGWAALAILLLLLPHLVGAPQPAEHAALAPPDLARRFLVTATATSLLFWAVLGTTAGWLYGRPARQTA</sequence>
<protein>
    <recommendedName>
        <fullName evidence="5">Cobalt transporter</fullName>
    </recommendedName>
</protein>
<keyword evidence="2" id="KW-1133">Transmembrane helix</keyword>
<feature type="transmembrane region" description="Helical" evidence="2">
    <location>
        <begin position="85"/>
        <end position="109"/>
    </location>
</feature>
<feature type="transmembrane region" description="Helical" evidence="2">
    <location>
        <begin position="183"/>
        <end position="198"/>
    </location>
</feature>
<dbReference type="KEGG" id="rgi:RGI145_13905"/>
<evidence type="ECO:0000313" key="4">
    <source>
        <dbReference type="Proteomes" id="UP000185494"/>
    </source>
</evidence>
<evidence type="ECO:0000256" key="2">
    <source>
        <dbReference type="SAM" id="Phobius"/>
    </source>
</evidence>
<feature type="transmembrane region" description="Helical" evidence="2">
    <location>
        <begin position="121"/>
        <end position="140"/>
    </location>
</feature>
<gene>
    <name evidence="3" type="ORF">RGI145_13905</name>
</gene>
<dbReference type="Pfam" id="PF09490">
    <property type="entry name" value="CbtA"/>
    <property type="match status" value="1"/>
</dbReference>
<dbReference type="AlphaFoldDB" id="A0A1L7AKQ2"/>